<feature type="domain" description="HAMP" evidence="9">
    <location>
        <begin position="333"/>
        <end position="385"/>
    </location>
</feature>
<proteinExistence type="inferred from homology"/>
<dbReference type="Pfam" id="PF00015">
    <property type="entry name" value="MCPsignal"/>
    <property type="match status" value="1"/>
</dbReference>
<dbReference type="GO" id="GO:0007165">
    <property type="term" value="P:signal transduction"/>
    <property type="evidence" value="ECO:0007669"/>
    <property type="project" value="UniProtKB-KW"/>
</dbReference>
<reference evidence="11" key="1">
    <citation type="submission" date="2016-10" db="EMBL/GenBank/DDBJ databases">
        <authorList>
            <person name="Varghese N."/>
            <person name="Submissions S."/>
        </authorList>
    </citation>
    <scope>NUCLEOTIDE SEQUENCE [LARGE SCALE GENOMIC DNA]</scope>
    <source>
        <strain evidence="11">Gh-105</strain>
    </source>
</reference>
<keyword evidence="6" id="KW-0472">Membrane</keyword>
<feature type="compositionally biased region" description="Polar residues" evidence="5">
    <location>
        <begin position="440"/>
        <end position="450"/>
    </location>
</feature>
<dbReference type="InterPro" id="IPR004089">
    <property type="entry name" value="MCPsignal_dom"/>
</dbReference>
<feature type="domain" description="Methyl-accepting transducer" evidence="8">
    <location>
        <begin position="429"/>
        <end position="644"/>
    </location>
</feature>
<evidence type="ECO:0000256" key="6">
    <source>
        <dbReference type="SAM" id="Phobius"/>
    </source>
</evidence>
<comment type="similarity">
    <text evidence="2">Belongs to the methyl-accepting chemotaxis (MCP) protein family.</text>
</comment>
<evidence type="ECO:0000256" key="1">
    <source>
        <dbReference type="ARBA" id="ARBA00022500"/>
    </source>
</evidence>
<dbReference type="PROSITE" id="PS50111">
    <property type="entry name" value="CHEMOTAXIS_TRANSDUC_2"/>
    <property type="match status" value="1"/>
</dbReference>
<keyword evidence="6" id="KW-1133">Transmembrane helix</keyword>
<evidence type="ECO:0000256" key="4">
    <source>
        <dbReference type="SAM" id="Coils"/>
    </source>
</evidence>
<keyword evidence="4" id="KW-0175">Coiled coil</keyword>
<feature type="compositionally biased region" description="Low complexity" evidence="5">
    <location>
        <begin position="451"/>
        <end position="470"/>
    </location>
</feature>
<evidence type="ECO:0000256" key="3">
    <source>
        <dbReference type="PROSITE-ProRule" id="PRU00284"/>
    </source>
</evidence>
<gene>
    <name evidence="10" type="ORF">SAMN05192565_1142</name>
</gene>
<keyword evidence="7" id="KW-0732">Signal</keyword>
<feature type="compositionally biased region" description="Polar residues" evidence="5">
    <location>
        <begin position="472"/>
        <end position="487"/>
    </location>
</feature>
<keyword evidence="1" id="KW-0145">Chemotaxis</keyword>
<keyword evidence="3" id="KW-0807">Transducer</keyword>
<dbReference type="Pfam" id="PF00672">
    <property type="entry name" value="HAMP"/>
    <property type="match status" value="1"/>
</dbReference>
<organism evidence="10 11">
    <name type="scientific">Methylobacterium gossipiicola</name>
    <dbReference type="NCBI Taxonomy" id="582675"/>
    <lineage>
        <taxon>Bacteria</taxon>
        <taxon>Pseudomonadati</taxon>
        <taxon>Pseudomonadota</taxon>
        <taxon>Alphaproteobacteria</taxon>
        <taxon>Hyphomicrobiales</taxon>
        <taxon>Methylobacteriaceae</taxon>
        <taxon>Methylobacterium</taxon>
    </lineage>
</organism>
<accession>A0A1I2V9H5</accession>
<feature type="chain" id="PRO_5011790383" evidence="7">
    <location>
        <begin position="24"/>
        <end position="729"/>
    </location>
</feature>
<dbReference type="InterPro" id="IPR003660">
    <property type="entry name" value="HAMP_dom"/>
</dbReference>
<dbReference type="PANTHER" id="PTHR43531:SF11">
    <property type="entry name" value="METHYL-ACCEPTING CHEMOTAXIS PROTEIN 3"/>
    <property type="match status" value="1"/>
</dbReference>
<feature type="coiled-coil region" evidence="4">
    <location>
        <begin position="615"/>
        <end position="642"/>
    </location>
</feature>
<dbReference type="RefSeq" id="WP_091972487.1">
    <property type="nucleotide sequence ID" value="NZ_FOPM01000014.1"/>
</dbReference>
<evidence type="ECO:0000256" key="7">
    <source>
        <dbReference type="SAM" id="SignalP"/>
    </source>
</evidence>
<dbReference type="InterPro" id="IPR024478">
    <property type="entry name" value="HlyB_4HB_MCP"/>
</dbReference>
<evidence type="ECO:0000259" key="9">
    <source>
        <dbReference type="PROSITE" id="PS50885"/>
    </source>
</evidence>
<dbReference type="Proteomes" id="UP000199229">
    <property type="component" value="Unassembled WGS sequence"/>
</dbReference>
<name>A0A1I2V9H5_9HYPH</name>
<dbReference type="GO" id="GO:0006935">
    <property type="term" value="P:chemotaxis"/>
    <property type="evidence" value="ECO:0007669"/>
    <property type="project" value="UniProtKB-KW"/>
</dbReference>
<dbReference type="GO" id="GO:0004888">
    <property type="term" value="F:transmembrane signaling receptor activity"/>
    <property type="evidence" value="ECO:0007669"/>
    <property type="project" value="TreeGrafter"/>
</dbReference>
<dbReference type="EMBL" id="FOPM01000014">
    <property type="protein sequence ID" value="SFG85998.1"/>
    <property type="molecule type" value="Genomic_DNA"/>
</dbReference>
<feature type="transmembrane region" description="Helical" evidence="6">
    <location>
        <begin position="312"/>
        <end position="333"/>
    </location>
</feature>
<dbReference type="SMART" id="SM00283">
    <property type="entry name" value="MA"/>
    <property type="match status" value="1"/>
</dbReference>
<keyword evidence="6" id="KW-0812">Transmembrane</keyword>
<evidence type="ECO:0000259" key="8">
    <source>
        <dbReference type="PROSITE" id="PS50111"/>
    </source>
</evidence>
<dbReference type="Gene3D" id="6.10.340.10">
    <property type="match status" value="1"/>
</dbReference>
<feature type="signal peptide" evidence="7">
    <location>
        <begin position="1"/>
        <end position="23"/>
    </location>
</feature>
<feature type="region of interest" description="Disordered" evidence="5">
    <location>
        <begin position="684"/>
        <end position="729"/>
    </location>
</feature>
<dbReference type="Gene3D" id="1.10.287.950">
    <property type="entry name" value="Methyl-accepting chemotaxis protein"/>
    <property type="match status" value="1"/>
</dbReference>
<dbReference type="OrthoDB" id="9814362at2"/>
<dbReference type="SMART" id="SM00304">
    <property type="entry name" value="HAMP"/>
    <property type="match status" value="1"/>
</dbReference>
<sequence length="729" mass="76786">MRFTIKTKLAAGFAAVLMLAAAAGGVGYQKLGASDEAMNFVVSRSEVQALVLEAKAQAIRGISNTRAVVISTDDAEMAEFTKRVADNRADALAALAKAKGYINSEEGKRLYEDLSEKYEKQRAVATKVLEMSRVNTGARAWEEIGRSGRPATEALRAEFDSLLNRPDLHNSPDLIRNAAVVQARFERGWGQLQSTIGALNSQALDQRVAASKRTRDEVAQALNTLIGTMNAAGIGSDGLRQKFDAWSAAFGKVLAIIEPGSALKAIELASGEYAALGTTTIRAFDALAEFQNRRMIQAVTQARTTSSEGQSILLATVAAALLLGLAIATWLALSISRGLARTVALADAVAMGDLSKTVDVTSRDELGDLVTAMNRMTANLNATAQLAGEIARGNLTVDATVQSDKDVMGLALQTMLTKLRGVVTEALMAASNVSSGSQELSASAEQLSQGSTEQASSTEEASASMEEMAANVKQNAENASQTESIARQSAKDAEASGIAVGRAVDAMQTIAQKITIVQEIARQTDLLALNAAVEAARAGEHGRGFAVVASEVRKLAERSQAAAAEIGTLSTDTVKAAREAGDMLGRLVPDIKRTASLVEEITAACREQDVGSGQINQAIQQLDKVTQQNASASEQVSATSEELAAQADRLQATISYFRIEEAGSSHGNVDVAVTQLRETASRMRAPSAVVRSPKVAAPRRPARSQPASGGFAFDMGGEDEHDADFKRSA</sequence>
<dbReference type="STRING" id="582675.SAMN05192565_1142"/>
<dbReference type="PROSITE" id="PS50885">
    <property type="entry name" value="HAMP"/>
    <property type="match status" value="1"/>
</dbReference>
<feature type="region of interest" description="Disordered" evidence="5">
    <location>
        <begin position="440"/>
        <end position="488"/>
    </location>
</feature>
<dbReference type="AlphaFoldDB" id="A0A1I2V9H5"/>
<evidence type="ECO:0000256" key="5">
    <source>
        <dbReference type="SAM" id="MobiDB-lite"/>
    </source>
</evidence>
<dbReference type="PANTHER" id="PTHR43531">
    <property type="entry name" value="PROTEIN ICFG"/>
    <property type="match status" value="1"/>
</dbReference>
<dbReference type="Pfam" id="PF12729">
    <property type="entry name" value="4HB_MCP_1"/>
    <property type="match status" value="1"/>
</dbReference>
<protein>
    <submittedName>
        <fullName evidence="10">Methyl-accepting chemotaxis protein</fullName>
    </submittedName>
</protein>
<evidence type="ECO:0000313" key="11">
    <source>
        <dbReference type="Proteomes" id="UP000199229"/>
    </source>
</evidence>
<dbReference type="SUPFAM" id="SSF58104">
    <property type="entry name" value="Methyl-accepting chemotaxis protein (MCP) signaling domain"/>
    <property type="match status" value="1"/>
</dbReference>
<evidence type="ECO:0000256" key="2">
    <source>
        <dbReference type="ARBA" id="ARBA00029447"/>
    </source>
</evidence>
<dbReference type="CDD" id="cd06225">
    <property type="entry name" value="HAMP"/>
    <property type="match status" value="1"/>
</dbReference>
<keyword evidence="11" id="KW-1185">Reference proteome</keyword>
<dbReference type="InterPro" id="IPR051310">
    <property type="entry name" value="MCP_chemotaxis"/>
</dbReference>
<dbReference type="GO" id="GO:0005886">
    <property type="term" value="C:plasma membrane"/>
    <property type="evidence" value="ECO:0007669"/>
    <property type="project" value="TreeGrafter"/>
</dbReference>
<evidence type="ECO:0000313" key="10">
    <source>
        <dbReference type="EMBL" id="SFG85998.1"/>
    </source>
</evidence>
<feature type="compositionally biased region" description="Low complexity" evidence="5">
    <location>
        <begin position="696"/>
        <end position="708"/>
    </location>
</feature>